<feature type="compositionally biased region" description="Polar residues" evidence="7">
    <location>
        <begin position="198"/>
        <end position="235"/>
    </location>
</feature>
<evidence type="ECO:0000256" key="4">
    <source>
        <dbReference type="ARBA" id="ARBA00023163"/>
    </source>
</evidence>
<evidence type="ECO:0000313" key="9">
    <source>
        <dbReference type="EMBL" id="KAF8389344.1"/>
    </source>
</evidence>
<keyword evidence="10" id="KW-1185">Reference proteome</keyword>
<dbReference type="SUPFAM" id="SSF118290">
    <property type="entry name" value="WRKY DNA-binding domain"/>
    <property type="match status" value="1"/>
</dbReference>
<organism evidence="9 10">
    <name type="scientific">Tetracentron sinense</name>
    <name type="common">Spur-leaf</name>
    <dbReference type="NCBI Taxonomy" id="13715"/>
    <lineage>
        <taxon>Eukaryota</taxon>
        <taxon>Viridiplantae</taxon>
        <taxon>Streptophyta</taxon>
        <taxon>Embryophyta</taxon>
        <taxon>Tracheophyta</taxon>
        <taxon>Spermatophyta</taxon>
        <taxon>Magnoliopsida</taxon>
        <taxon>Trochodendrales</taxon>
        <taxon>Trochodendraceae</taxon>
        <taxon>Tetracentron</taxon>
    </lineage>
</organism>
<evidence type="ECO:0000259" key="8">
    <source>
        <dbReference type="PROSITE" id="PS50811"/>
    </source>
</evidence>
<evidence type="ECO:0000256" key="2">
    <source>
        <dbReference type="ARBA" id="ARBA00023015"/>
    </source>
</evidence>
<sequence length="318" mass="35935">MNDDWDLQAVVRGCSTSTMEDPLSRFAPLSVQQDHSLFYFPDLFESFETRTVLEELDDLYKPFLPKLQPLSSVSALGGLKDKQQHDQQKQEQQPQRSLAGSARAASTAHSQTPRSKRRRNQQKKVVCQVPAEGISSDMWAWRKYGQKPIKGSPYPRGYYRCSSSKGCLARKQVERSRSDPTMYIITYTAEHNHPLPTHRNSLAGSTRQKFSTSQQATTGDPDTPTNKPSCVSSPISTTDLSPIITSIEDDLLLQTNQESREDEEMVEEDDILIPNMETTDELFMAFGELAGPISTDLDLDGYFFEQFPGDFFPSFVRQ</sequence>
<dbReference type="PROSITE" id="PS50811">
    <property type="entry name" value="WRKY"/>
    <property type="match status" value="1"/>
</dbReference>
<evidence type="ECO:0000256" key="6">
    <source>
        <dbReference type="ARBA" id="ARBA00060761"/>
    </source>
</evidence>
<dbReference type="InterPro" id="IPR036576">
    <property type="entry name" value="WRKY_dom_sf"/>
</dbReference>
<protein>
    <recommendedName>
        <fullName evidence="8">WRKY domain-containing protein</fullName>
    </recommendedName>
</protein>
<feature type="domain" description="WRKY" evidence="8">
    <location>
        <begin position="130"/>
        <end position="196"/>
    </location>
</feature>
<keyword evidence="5" id="KW-0539">Nucleus</keyword>
<evidence type="ECO:0000256" key="7">
    <source>
        <dbReference type="SAM" id="MobiDB-lite"/>
    </source>
</evidence>
<dbReference type="OMA" id="DIQDFYT"/>
<reference evidence="9 10" key="1">
    <citation type="submission" date="2020-04" db="EMBL/GenBank/DDBJ databases">
        <title>Plant Genome Project.</title>
        <authorList>
            <person name="Zhang R.-G."/>
        </authorList>
    </citation>
    <scope>NUCLEOTIDE SEQUENCE [LARGE SCALE GENOMIC DNA]</scope>
    <source>
        <strain evidence="9">YNK0</strain>
        <tissue evidence="9">Leaf</tissue>
    </source>
</reference>
<dbReference type="Proteomes" id="UP000655225">
    <property type="component" value="Unassembled WGS sequence"/>
</dbReference>
<dbReference type="AlphaFoldDB" id="A0A835D6Z4"/>
<evidence type="ECO:0000256" key="5">
    <source>
        <dbReference type="ARBA" id="ARBA00023242"/>
    </source>
</evidence>
<accession>A0A835D6Z4</accession>
<evidence type="ECO:0000256" key="1">
    <source>
        <dbReference type="ARBA" id="ARBA00004123"/>
    </source>
</evidence>
<comment type="caution">
    <text evidence="9">The sequence shown here is derived from an EMBL/GenBank/DDBJ whole genome shotgun (WGS) entry which is preliminary data.</text>
</comment>
<dbReference type="GO" id="GO:0003700">
    <property type="term" value="F:DNA-binding transcription factor activity"/>
    <property type="evidence" value="ECO:0007669"/>
    <property type="project" value="InterPro"/>
</dbReference>
<dbReference type="GO" id="GO:0005634">
    <property type="term" value="C:nucleus"/>
    <property type="evidence" value="ECO:0007669"/>
    <property type="project" value="UniProtKB-SubCell"/>
</dbReference>
<dbReference type="InterPro" id="IPR044810">
    <property type="entry name" value="WRKY_plant"/>
</dbReference>
<evidence type="ECO:0000313" key="10">
    <source>
        <dbReference type="Proteomes" id="UP000655225"/>
    </source>
</evidence>
<name>A0A835D6Z4_TETSI</name>
<dbReference type="SMART" id="SM00774">
    <property type="entry name" value="WRKY"/>
    <property type="match status" value="1"/>
</dbReference>
<proteinExistence type="inferred from homology"/>
<dbReference type="Pfam" id="PF03106">
    <property type="entry name" value="WRKY"/>
    <property type="match status" value="1"/>
</dbReference>
<keyword evidence="2" id="KW-0805">Transcription regulation</keyword>
<dbReference type="FunFam" id="2.20.25.80:FF:000007">
    <property type="entry name" value="WRKY transcription factor 22"/>
    <property type="match status" value="1"/>
</dbReference>
<dbReference type="GO" id="GO:0000976">
    <property type="term" value="F:transcription cis-regulatory region binding"/>
    <property type="evidence" value="ECO:0007669"/>
    <property type="project" value="TreeGrafter"/>
</dbReference>
<feature type="region of interest" description="Disordered" evidence="7">
    <location>
        <begin position="193"/>
        <end position="235"/>
    </location>
</feature>
<feature type="region of interest" description="Disordered" evidence="7">
    <location>
        <begin position="79"/>
        <end position="127"/>
    </location>
</feature>
<dbReference type="PANTHER" id="PTHR32096:SF61">
    <property type="entry name" value="WRKY TRANSCRIPTION FACTOR 22"/>
    <property type="match status" value="1"/>
</dbReference>
<keyword evidence="4" id="KW-0804">Transcription</keyword>
<dbReference type="OrthoDB" id="662136at2759"/>
<keyword evidence="3" id="KW-0238">DNA-binding</keyword>
<comment type="similarity">
    <text evidence="6">Belongs to the WRKY group II-e family.</text>
</comment>
<dbReference type="PANTHER" id="PTHR32096">
    <property type="entry name" value="WRKY TRANSCRIPTION FACTOR 30-RELATED-RELATED"/>
    <property type="match status" value="1"/>
</dbReference>
<dbReference type="EMBL" id="JABCRI010000019">
    <property type="protein sequence ID" value="KAF8389344.1"/>
    <property type="molecule type" value="Genomic_DNA"/>
</dbReference>
<feature type="compositionally biased region" description="Basic and acidic residues" evidence="7">
    <location>
        <begin position="79"/>
        <end position="89"/>
    </location>
</feature>
<comment type="subcellular location">
    <subcellularLocation>
        <location evidence="1">Nucleus</location>
    </subcellularLocation>
</comment>
<evidence type="ECO:0000256" key="3">
    <source>
        <dbReference type="ARBA" id="ARBA00023125"/>
    </source>
</evidence>
<dbReference type="Gene3D" id="2.20.25.80">
    <property type="entry name" value="WRKY domain"/>
    <property type="match status" value="1"/>
</dbReference>
<gene>
    <name evidence="9" type="ORF">HHK36_026038</name>
</gene>
<dbReference type="InterPro" id="IPR003657">
    <property type="entry name" value="WRKY_dom"/>
</dbReference>